<dbReference type="AlphaFoldDB" id="A0A2D0NJ83"/>
<keyword evidence="3" id="KW-1185">Reference proteome</keyword>
<accession>A0A2D0NJ83</accession>
<proteinExistence type="predicted"/>
<dbReference type="EMBL" id="PDUD01000001">
    <property type="protein sequence ID" value="PHN08552.1"/>
    <property type="molecule type" value="Genomic_DNA"/>
</dbReference>
<protein>
    <recommendedName>
        <fullName evidence="1">DUF4296 domain-containing protein</fullName>
    </recommendedName>
</protein>
<name>A0A2D0NJ83_FLAN2</name>
<reference evidence="2 3" key="1">
    <citation type="submission" date="2017-10" db="EMBL/GenBank/DDBJ databases">
        <title>The draft genome sequence of Lewinella nigricans NBRC 102662.</title>
        <authorList>
            <person name="Wang K."/>
        </authorList>
    </citation>
    <scope>NUCLEOTIDE SEQUENCE [LARGE SCALE GENOMIC DNA]</scope>
    <source>
        <strain evidence="2 3">NBRC 102662</strain>
    </source>
</reference>
<evidence type="ECO:0000259" key="1">
    <source>
        <dbReference type="Pfam" id="PF14129"/>
    </source>
</evidence>
<dbReference type="OrthoDB" id="678784at2"/>
<dbReference type="Pfam" id="PF14129">
    <property type="entry name" value="DUF4296"/>
    <property type="match status" value="1"/>
</dbReference>
<dbReference type="InterPro" id="IPR025381">
    <property type="entry name" value="DUF4296"/>
</dbReference>
<evidence type="ECO:0000313" key="2">
    <source>
        <dbReference type="EMBL" id="PHN08552.1"/>
    </source>
</evidence>
<dbReference type="PROSITE" id="PS51257">
    <property type="entry name" value="PROKAR_LIPOPROTEIN"/>
    <property type="match status" value="1"/>
</dbReference>
<dbReference type="Proteomes" id="UP000223913">
    <property type="component" value="Unassembled WGS sequence"/>
</dbReference>
<feature type="domain" description="DUF4296" evidence="1">
    <location>
        <begin position="34"/>
        <end position="111"/>
    </location>
</feature>
<dbReference type="RefSeq" id="WP_099148143.1">
    <property type="nucleotide sequence ID" value="NZ_PDUD01000001.1"/>
</dbReference>
<evidence type="ECO:0000313" key="3">
    <source>
        <dbReference type="Proteomes" id="UP000223913"/>
    </source>
</evidence>
<gene>
    <name evidence="2" type="ORF">CRP01_01165</name>
</gene>
<comment type="caution">
    <text evidence="2">The sequence shown here is derived from an EMBL/GenBank/DDBJ whole genome shotgun (WGS) entry which is preliminary data.</text>
</comment>
<organism evidence="2 3">
    <name type="scientific">Flavilitoribacter nigricans (strain ATCC 23147 / DSM 23189 / NBRC 102662 / NCIMB 1420 / SS-2)</name>
    <name type="common">Lewinella nigricans</name>
    <dbReference type="NCBI Taxonomy" id="1122177"/>
    <lineage>
        <taxon>Bacteria</taxon>
        <taxon>Pseudomonadati</taxon>
        <taxon>Bacteroidota</taxon>
        <taxon>Saprospiria</taxon>
        <taxon>Saprospirales</taxon>
        <taxon>Lewinellaceae</taxon>
        <taxon>Flavilitoribacter</taxon>
    </lineage>
</organism>
<sequence length="122" mass="14050">MSTTRLIKQLLPSLLLAGLILLISCGKEEVPIPLTEEKLVEVLIDMHMAESMIEKLPVADRDTVGNVYYRMIYREHGVTQQDFDESMNVLREDPERLDAIYVQIMERLNVLEASERGDENME</sequence>